<reference evidence="3" key="1">
    <citation type="submission" date="2022-11" db="UniProtKB">
        <authorList>
            <consortium name="WormBaseParasite"/>
        </authorList>
    </citation>
    <scope>IDENTIFICATION</scope>
</reference>
<keyword evidence="1" id="KW-0732">Signal</keyword>
<protein>
    <submittedName>
        <fullName evidence="3">Uncharacterized protein</fullName>
    </submittedName>
</protein>
<dbReference type="Proteomes" id="UP000887578">
    <property type="component" value="Unplaced"/>
</dbReference>
<evidence type="ECO:0000313" key="2">
    <source>
        <dbReference type="Proteomes" id="UP000887578"/>
    </source>
</evidence>
<proteinExistence type="predicted"/>
<feature type="signal peptide" evidence="1">
    <location>
        <begin position="1"/>
        <end position="16"/>
    </location>
</feature>
<feature type="chain" id="PRO_5037526758" evidence="1">
    <location>
        <begin position="17"/>
        <end position="108"/>
    </location>
</feature>
<dbReference type="WBParaSite" id="PDA_v2.g16144.t1">
    <property type="protein sequence ID" value="PDA_v2.g16144.t1"/>
    <property type="gene ID" value="PDA_v2.g16144"/>
</dbReference>
<accession>A0A914PMY1</accession>
<evidence type="ECO:0000256" key="1">
    <source>
        <dbReference type="SAM" id="SignalP"/>
    </source>
</evidence>
<evidence type="ECO:0000313" key="3">
    <source>
        <dbReference type="WBParaSite" id="PDA_v2.g16144.t1"/>
    </source>
</evidence>
<keyword evidence="2" id="KW-1185">Reference proteome</keyword>
<dbReference type="AlphaFoldDB" id="A0A914PMY1"/>
<name>A0A914PMY1_9BILA</name>
<organism evidence="2 3">
    <name type="scientific">Panagrolaimus davidi</name>
    <dbReference type="NCBI Taxonomy" id="227884"/>
    <lineage>
        <taxon>Eukaryota</taxon>
        <taxon>Metazoa</taxon>
        <taxon>Ecdysozoa</taxon>
        <taxon>Nematoda</taxon>
        <taxon>Chromadorea</taxon>
        <taxon>Rhabditida</taxon>
        <taxon>Tylenchina</taxon>
        <taxon>Panagrolaimomorpha</taxon>
        <taxon>Panagrolaimoidea</taxon>
        <taxon>Panagrolaimidae</taxon>
        <taxon>Panagrolaimus</taxon>
    </lineage>
</organism>
<sequence>MLLCFCLVNVTITSLMEKIDEGSSKAAENFWHATDAAVTGLAALYPTGTILGKLATDFAKGAIGPDTDEYNAIKALSNLTMILFKDLKDSVQKVESELKYRHFLEDYD</sequence>